<evidence type="ECO:0000256" key="4">
    <source>
        <dbReference type="ARBA" id="ARBA00031552"/>
    </source>
</evidence>
<evidence type="ECO:0000256" key="2">
    <source>
        <dbReference type="ARBA" id="ARBA00018426"/>
    </source>
</evidence>
<dbReference type="EC" id="6.3.1.14" evidence="1"/>
<dbReference type="PANTHER" id="PTHR12196:SF2">
    <property type="entry name" value="DIPHTHINE--AMMONIA LIGASE"/>
    <property type="match status" value="1"/>
</dbReference>
<dbReference type="OrthoDB" id="686384at2759"/>
<feature type="domain" description="Diphthamide synthase" evidence="6">
    <location>
        <begin position="1"/>
        <end position="157"/>
    </location>
</feature>
<evidence type="ECO:0000256" key="3">
    <source>
        <dbReference type="ARBA" id="ARBA00029814"/>
    </source>
</evidence>
<dbReference type="InterPro" id="IPR006175">
    <property type="entry name" value="YjgF/YER057c/UK114"/>
</dbReference>
<evidence type="ECO:0000256" key="1">
    <source>
        <dbReference type="ARBA" id="ARBA00012089"/>
    </source>
</evidence>
<comment type="catalytic activity">
    <reaction evidence="5">
        <text>diphthine-[translation elongation factor 2] + NH4(+) + ATP = diphthamide-[translation elongation factor 2] + AMP + diphosphate + H(+)</text>
        <dbReference type="Rhea" id="RHEA:19753"/>
        <dbReference type="Rhea" id="RHEA-COMP:10172"/>
        <dbReference type="Rhea" id="RHEA-COMP:10174"/>
        <dbReference type="ChEBI" id="CHEBI:15378"/>
        <dbReference type="ChEBI" id="CHEBI:16692"/>
        <dbReference type="ChEBI" id="CHEBI:28938"/>
        <dbReference type="ChEBI" id="CHEBI:30616"/>
        <dbReference type="ChEBI" id="CHEBI:33019"/>
        <dbReference type="ChEBI" id="CHEBI:82696"/>
        <dbReference type="ChEBI" id="CHEBI:456215"/>
        <dbReference type="EC" id="6.3.1.14"/>
    </reaction>
</comment>
<proteinExistence type="predicted"/>
<dbReference type="FunFam" id="3.40.50.620:FF:000145">
    <property type="entry name" value="ATP-binding domain containing protein"/>
    <property type="match status" value="1"/>
</dbReference>
<organism evidence="7 8">
    <name type="scientific">Hanseniaspora valbyensis NRRL Y-1626</name>
    <dbReference type="NCBI Taxonomy" id="766949"/>
    <lineage>
        <taxon>Eukaryota</taxon>
        <taxon>Fungi</taxon>
        <taxon>Dikarya</taxon>
        <taxon>Ascomycota</taxon>
        <taxon>Saccharomycotina</taxon>
        <taxon>Saccharomycetes</taxon>
        <taxon>Saccharomycodales</taxon>
        <taxon>Saccharomycodaceae</taxon>
        <taxon>Hanseniaspora</taxon>
    </lineage>
</organism>
<dbReference type="Gene3D" id="3.30.1330.40">
    <property type="entry name" value="RutC-like"/>
    <property type="match status" value="2"/>
</dbReference>
<dbReference type="InterPro" id="IPR014729">
    <property type="entry name" value="Rossmann-like_a/b/a_fold"/>
</dbReference>
<name>A0A1B7TIC3_9ASCO</name>
<evidence type="ECO:0000259" key="6">
    <source>
        <dbReference type="Pfam" id="PF01902"/>
    </source>
</evidence>
<dbReference type="SUPFAM" id="SSF52402">
    <property type="entry name" value="Adenine nucleotide alpha hydrolases-like"/>
    <property type="match status" value="2"/>
</dbReference>
<accession>A0A1B7TIC3</accession>
<dbReference type="Gene3D" id="3.40.50.620">
    <property type="entry name" value="HUPs"/>
    <property type="match status" value="1"/>
</dbReference>
<evidence type="ECO:0000256" key="5">
    <source>
        <dbReference type="ARBA" id="ARBA00048108"/>
    </source>
</evidence>
<feature type="domain" description="Diphthamide synthase" evidence="6">
    <location>
        <begin position="299"/>
        <end position="369"/>
    </location>
</feature>
<dbReference type="AlphaFoldDB" id="A0A1B7TIC3"/>
<gene>
    <name evidence="7" type="ORF">HANVADRAFT_5254</name>
</gene>
<dbReference type="GO" id="GO:0017178">
    <property type="term" value="F:diphthine-ammonia ligase activity"/>
    <property type="evidence" value="ECO:0007669"/>
    <property type="project" value="UniProtKB-EC"/>
</dbReference>
<reference evidence="8" key="1">
    <citation type="journal article" date="2016" name="Proc. Natl. Acad. Sci. U.S.A.">
        <title>Comparative genomics of biotechnologically important yeasts.</title>
        <authorList>
            <person name="Riley R."/>
            <person name="Haridas S."/>
            <person name="Wolfe K.H."/>
            <person name="Lopes M.R."/>
            <person name="Hittinger C.T."/>
            <person name="Goeker M."/>
            <person name="Salamov A.A."/>
            <person name="Wisecaver J.H."/>
            <person name="Long T.M."/>
            <person name="Calvey C.H."/>
            <person name="Aerts A.L."/>
            <person name="Barry K.W."/>
            <person name="Choi C."/>
            <person name="Clum A."/>
            <person name="Coughlan A.Y."/>
            <person name="Deshpande S."/>
            <person name="Douglass A.P."/>
            <person name="Hanson S.J."/>
            <person name="Klenk H.-P."/>
            <person name="LaButti K.M."/>
            <person name="Lapidus A."/>
            <person name="Lindquist E.A."/>
            <person name="Lipzen A.M."/>
            <person name="Meier-Kolthoff J.P."/>
            <person name="Ohm R.A."/>
            <person name="Otillar R.P."/>
            <person name="Pangilinan J.L."/>
            <person name="Peng Y."/>
            <person name="Rokas A."/>
            <person name="Rosa C.A."/>
            <person name="Scheuner C."/>
            <person name="Sibirny A.A."/>
            <person name="Slot J.C."/>
            <person name="Stielow J.B."/>
            <person name="Sun H."/>
            <person name="Kurtzman C.P."/>
            <person name="Blackwell M."/>
            <person name="Grigoriev I.V."/>
            <person name="Jeffries T.W."/>
        </authorList>
    </citation>
    <scope>NUCLEOTIDE SEQUENCE [LARGE SCALE GENOMIC DNA]</scope>
    <source>
        <strain evidence="8">NRRL Y-1626</strain>
    </source>
</reference>
<dbReference type="EMBL" id="LXPE01000003">
    <property type="protein sequence ID" value="OBA28476.1"/>
    <property type="molecule type" value="Genomic_DNA"/>
</dbReference>
<dbReference type="SUPFAM" id="SSF55298">
    <property type="entry name" value="YjgF-like"/>
    <property type="match status" value="2"/>
</dbReference>
<dbReference type="InterPro" id="IPR002761">
    <property type="entry name" value="Diphthami_syn_dom"/>
</dbReference>
<dbReference type="PANTHER" id="PTHR12196">
    <property type="entry name" value="DOMAIN OF UNKNOWN FUNCTION 71 DUF71 -CONTAINING PROTEIN"/>
    <property type="match status" value="1"/>
</dbReference>
<dbReference type="Pfam" id="PF01042">
    <property type="entry name" value="Ribonuc_L-PSP"/>
    <property type="match status" value="1"/>
</dbReference>
<dbReference type="InterPro" id="IPR035959">
    <property type="entry name" value="RutC-like_sf"/>
</dbReference>
<dbReference type="Proteomes" id="UP000092321">
    <property type="component" value="Unassembled WGS sequence"/>
</dbReference>
<evidence type="ECO:0000313" key="7">
    <source>
        <dbReference type="EMBL" id="OBA28476.1"/>
    </source>
</evidence>
<dbReference type="CDD" id="cd01994">
    <property type="entry name" value="AANH_PF0828-like"/>
    <property type="match status" value="1"/>
</dbReference>
<dbReference type="Gene3D" id="3.90.1490.10">
    <property type="entry name" value="putative n-type atp pyrophosphatase, domain 2"/>
    <property type="match status" value="1"/>
</dbReference>
<evidence type="ECO:0000313" key="8">
    <source>
        <dbReference type="Proteomes" id="UP000092321"/>
    </source>
</evidence>
<keyword evidence="8" id="KW-1185">Reference proteome</keyword>
<sequence>MKFLALVSGGKDSHYNIMHCLKNGHELVVMANIRPLDLNKQELDSFMFQTCGHDLIEKYPLVSSIPIEFGSIEPDTSLITSLTYDNEEGKEKSNDEIEQLFDLLQKCKQKYNFDAVSVGAILSSYQRNRVEACCSRLGLKVLSYLWQRNQKELMKEMCLVSKQPLPENEEEEEEEESTRSNHYHEVLEKYDSWKKKQNDIRRSSNLDIYEEGDDEISYRRYCKEEFEVSYFGGNKQQEDESFNIKNYEEVLKKSYFWKQKKETENEDDTMRSFNTNKYASNYKKDEGSEDYKKVNENDINKLDARIIKTAAIGLDKTDLGKSLPQIRDKMENLNRMYDVHICGEGGEFETMVLNSPIFDKGYFKLKNFKMENNNDNFDQVYSCTFDVEVVAKEKKSDRNFDLIKYLETITSPKLFENKWEILKNCVSKESKLTFLPKESKTKNVLIDLKDGIKLSSTVCKIGDLLHIQNIQPLNPTASLDQQCGEVFKQLFDILHKNNISKRQILTTTVSLKNISNFANVNVNYSKFFAKIGSLPPSRACIGNKHIFGELQLSCIATLCEQKEPFKDGIHVQGISYWNPCNIGPYSQVIFPRTQPNKIAYMAGQIPLIPDTMKLNKPETNDLQEEWIENTVLTLRNYDHLKNLVGLKHNLQTKDKM</sequence>
<dbReference type="Pfam" id="PF01902">
    <property type="entry name" value="Diphthami_syn_2"/>
    <property type="match status" value="2"/>
</dbReference>
<dbReference type="GO" id="GO:0017183">
    <property type="term" value="P:protein histidyl modification to diphthamide"/>
    <property type="evidence" value="ECO:0007669"/>
    <property type="project" value="TreeGrafter"/>
</dbReference>
<comment type="caution">
    <text evidence="7">The sequence shown here is derived from an EMBL/GenBank/DDBJ whole genome shotgun (WGS) entry which is preliminary data.</text>
</comment>
<dbReference type="NCBIfam" id="TIGR00290">
    <property type="entry name" value="MJ0570_dom"/>
    <property type="match status" value="1"/>
</dbReference>
<protein>
    <recommendedName>
        <fullName evidence="2">Diphthine--ammonia ligase</fullName>
        <ecNumber evidence="1">6.3.1.14</ecNumber>
    </recommendedName>
    <alternativeName>
        <fullName evidence="3">Diphthamide synthase</fullName>
    </alternativeName>
    <alternativeName>
        <fullName evidence="4">Diphthamide synthetase</fullName>
    </alternativeName>
</protein>
<dbReference type="InterPro" id="IPR030662">
    <property type="entry name" value="DPH6/MJ0570"/>
</dbReference>